<dbReference type="GO" id="GO:0004527">
    <property type="term" value="F:exonuclease activity"/>
    <property type="evidence" value="ECO:0007669"/>
    <property type="project" value="UniProtKB-KW"/>
</dbReference>
<dbReference type="Gene3D" id="3.90.320.10">
    <property type="match status" value="1"/>
</dbReference>
<dbReference type="PANTHER" id="PTHR11070:SF48">
    <property type="entry name" value="ATP-DEPENDENT HELICASE_NUCLEASE SUBUNIT A"/>
    <property type="match status" value="1"/>
</dbReference>
<dbReference type="RefSeq" id="WP_186804828.1">
    <property type="nucleotide sequence ID" value="NZ_CP019646.1"/>
</dbReference>
<evidence type="ECO:0000256" key="12">
    <source>
        <dbReference type="ARBA" id="ARBA00034808"/>
    </source>
</evidence>
<dbReference type="Gene3D" id="3.30.160.800">
    <property type="match status" value="1"/>
</dbReference>
<evidence type="ECO:0000256" key="4">
    <source>
        <dbReference type="ARBA" id="ARBA00022801"/>
    </source>
</evidence>
<feature type="domain" description="UvrD-like helicase ATP-binding" evidence="15">
    <location>
        <begin position="1"/>
        <end position="341"/>
    </location>
</feature>
<evidence type="ECO:0000256" key="3">
    <source>
        <dbReference type="ARBA" id="ARBA00022763"/>
    </source>
</evidence>
<keyword evidence="4 14" id="KW-0378">Hydrolase</keyword>
<keyword evidence="18" id="KW-1185">Reference proteome</keyword>
<protein>
    <recommendedName>
        <fullName evidence="12">DNA 3'-5' helicase</fullName>
        <ecNumber evidence="12">5.6.2.4</ecNumber>
    </recommendedName>
</protein>
<evidence type="ECO:0000259" key="15">
    <source>
        <dbReference type="PROSITE" id="PS51198"/>
    </source>
</evidence>
<evidence type="ECO:0000256" key="11">
    <source>
        <dbReference type="ARBA" id="ARBA00034617"/>
    </source>
</evidence>
<dbReference type="CDD" id="cd17932">
    <property type="entry name" value="DEXQc_UvrD"/>
    <property type="match status" value="1"/>
</dbReference>
<comment type="catalytic activity">
    <reaction evidence="13">
        <text>ATP + H2O = ADP + phosphate + H(+)</text>
        <dbReference type="Rhea" id="RHEA:13065"/>
        <dbReference type="ChEBI" id="CHEBI:15377"/>
        <dbReference type="ChEBI" id="CHEBI:15378"/>
        <dbReference type="ChEBI" id="CHEBI:30616"/>
        <dbReference type="ChEBI" id="CHEBI:43474"/>
        <dbReference type="ChEBI" id="CHEBI:456216"/>
        <dbReference type="EC" id="5.6.2.4"/>
    </reaction>
</comment>
<evidence type="ECO:0000256" key="10">
    <source>
        <dbReference type="ARBA" id="ARBA00023235"/>
    </source>
</evidence>
<evidence type="ECO:0000256" key="1">
    <source>
        <dbReference type="ARBA" id="ARBA00022722"/>
    </source>
</evidence>
<feature type="domain" description="UvrD-like helicase C-terminal" evidence="16">
    <location>
        <begin position="367"/>
        <end position="665"/>
    </location>
</feature>
<organism evidence="17 18">
    <name type="scientific">Limihaloglobus sulfuriphilus</name>
    <dbReference type="NCBI Taxonomy" id="1851148"/>
    <lineage>
        <taxon>Bacteria</taxon>
        <taxon>Pseudomonadati</taxon>
        <taxon>Planctomycetota</taxon>
        <taxon>Phycisphaerae</taxon>
        <taxon>Sedimentisphaerales</taxon>
        <taxon>Sedimentisphaeraceae</taxon>
        <taxon>Limihaloglobus</taxon>
    </lineage>
</organism>
<dbReference type="PANTHER" id="PTHR11070">
    <property type="entry name" value="UVRD / RECB / PCRA DNA HELICASE FAMILY MEMBER"/>
    <property type="match status" value="1"/>
</dbReference>
<name>A0A1Q2MCB1_9BACT</name>
<dbReference type="InterPro" id="IPR011335">
    <property type="entry name" value="Restrct_endonuc-II-like"/>
</dbReference>
<dbReference type="Proteomes" id="UP000188181">
    <property type="component" value="Chromosome"/>
</dbReference>
<evidence type="ECO:0000256" key="5">
    <source>
        <dbReference type="ARBA" id="ARBA00022806"/>
    </source>
</evidence>
<dbReference type="GO" id="GO:0005524">
    <property type="term" value="F:ATP binding"/>
    <property type="evidence" value="ECO:0007669"/>
    <property type="project" value="UniProtKB-UniRule"/>
</dbReference>
<evidence type="ECO:0000256" key="6">
    <source>
        <dbReference type="ARBA" id="ARBA00022839"/>
    </source>
</evidence>
<evidence type="ECO:0000313" key="17">
    <source>
        <dbReference type="EMBL" id="AQQ70304.1"/>
    </source>
</evidence>
<dbReference type="InterPro" id="IPR027417">
    <property type="entry name" value="P-loop_NTPase"/>
</dbReference>
<dbReference type="InterPro" id="IPR014017">
    <property type="entry name" value="DNA_helicase_UvrD-like_C"/>
</dbReference>
<gene>
    <name evidence="17" type="primary">addA</name>
    <name evidence="17" type="ORF">SMSP2_00648</name>
</gene>
<dbReference type="InterPro" id="IPR038726">
    <property type="entry name" value="PDDEXK_AddAB-type"/>
</dbReference>
<evidence type="ECO:0000256" key="2">
    <source>
        <dbReference type="ARBA" id="ARBA00022741"/>
    </source>
</evidence>
<comment type="catalytic activity">
    <reaction evidence="11">
        <text>Couples ATP hydrolysis with the unwinding of duplex DNA by translocating in the 3'-5' direction.</text>
        <dbReference type="EC" id="5.6.2.4"/>
    </reaction>
</comment>
<dbReference type="GO" id="GO:0016887">
    <property type="term" value="F:ATP hydrolysis activity"/>
    <property type="evidence" value="ECO:0007669"/>
    <property type="project" value="RHEA"/>
</dbReference>
<dbReference type="STRING" id="1851148.SMSP2_00648"/>
<evidence type="ECO:0000259" key="16">
    <source>
        <dbReference type="PROSITE" id="PS51217"/>
    </source>
</evidence>
<dbReference type="AlphaFoldDB" id="A0A1Q2MCB1"/>
<dbReference type="InterPro" id="IPR014016">
    <property type="entry name" value="UvrD-like_ATP-bd"/>
</dbReference>
<dbReference type="GO" id="GO:0005829">
    <property type="term" value="C:cytosol"/>
    <property type="evidence" value="ECO:0007669"/>
    <property type="project" value="TreeGrafter"/>
</dbReference>
<proteinExistence type="predicted"/>
<dbReference type="SUPFAM" id="SSF52540">
    <property type="entry name" value="P-loop containing nucleoside triphosphate hydrolases"/>
    <property type="match status" value="1"/>
</dbReference>
<dbReference type="Pfam" id="PF13361">
    <property type="entry name" value="UvrD_C"/>
    <property type="match status" value="1"/>
</dbReference>
<keyword evidence="10" id="KW-0413">Isomerase</keyword>
<dbReference type="GO" id="GO:0003677">
    <property type="term" value="F:DNA binding"/>
    <property type="evidence" value="ECO:0007669"/>
    <property type="project" value="UniProtKB-KW"/>
</dbReference>
<keyword evidence="3" id="KW-0227">DNA damage</keyword>
<evidence type="ECO:0000256" key="8">
    <source>
        <dbReference type="ARBA" id="ARBA00023125"/>
    </source>
</evidence>
<dbReference type="Gene3D" id="3.40.50.300">
    <property type="entry name" value="P-loop containing nucleotide triphosphate hydrolases"/>
    <property type="match status" value="3"/>
</dbReference>
<dbReference type="InterPro" id="IPR011604">
    <property type="entry name" value="PDDEXK-like_dom_sf"/>
</dbReference>
<keyword evidence="9" id="KW-0234">DNA repair</keyword>
<keyword evidence="1" id="KW-0540">Nuclease</keyword>
<keyword evidence="5 14" id="KW-0347">Helicase</keyword>
<keyword evidence="8" id="KW-0238">DNA-binding</keyword>
<evidence type="ECO:0000313" key="18">
    <source>
        <dbReference type="Proteomes" id="UP000188181"/>
    </source>
</evidence>
<dbReference type="Gene3D" id="1.10.486.10">
    <property type="entry name" value="PCRA, domain 4"/>
    <property type="match status" value="1"/>
</dbReference>
<dbReference type="EMBL" id="CP019646">
    <property type="protein sequence ID" value="AQQ70304.1"/>
    <property type="molecule type" value="Genomic_DNA"/>
</dbReference>
<evidence type="ECO:0000256" key="14">
    <source>
        <dbReference type="PROSITE-ProRule" id="PRU00560"/>
    </source>
</evidence>
<keyword evidence="2 14" id="KW-0547">Nucleotide-binding</keyword>
<dbReference type="GO" id="GO:0000725">
    <property type="term" value="P:recombinational repair"/>
    <property type="evidence" value="ECO:0007669"/>
    <property type="project" value="TreeGrafter"/>
</dbReference>
<dbReference type="EC" id="5.6.2.4" evidence="12"/>
<keyword evidence="6" id="KW-0269">Exonuclease</keyword>
<evidence type="ECO:0000256" key="13">
    <source>
        <dbReference type="ARBA" id="ARBA00048988"/>
    </source>
</evidence>
<dbReference type="GO" id="GO:0033202">
    <property type="term" value="C:DNA helicase complex"/>
    <property type="evidence" value="ECO:0007669"/>
    <property type="project" value="TreeGrafter"/>
</dbReference>
<keyword evidence="7 14" id="KW-0067">ATP-binding</keyword>
<evidence type="ECO:0000256" key="7">
    <source>
        <dbReference type="ARBA" id="ARBA00022840"/>
    </source>
</evidence>
<dbReference type="Pfam" id="PF12705">
    <property type="entry name" value="PDDEXK_1"/>
    <property type="match status" value="1"/>
</dbReference>
<evidence type="ECO:0000256" key="9">
    <source>
        <dbReference type="ARBA" id="ARBA00023204"/>
    </source>
</evidence>
<dbReference type="PROSITE" id="PS51217">
    <property type="entry name" value="UVRD_HELICASE_CTER"/>
    <property type="match status" value="1"/>
</dbReference>
<feature type="binding site" evidence="14">
    <location>
        <begin position="21"/>
        <end position="28"/>
    </location>
    <ligand>
        <name>ATP</name>
        <dbReference type="ChEBI" id="CHEBI:30616"/>
    </ligand>
</feature>
<reference evidence="18" key="1">
    <citation type="submission" date="2017-02" db="EMBL/GenBank/DDBJ databases">
        <title>Comparative genomics and description of representatives of a novel lineage of planctomycetes thriving in anoxic sediments.</title>
        <authorList>
            <person name="Spring S."/>
            <person name="Bunk B."/>
            <person name="Sproer C."/>
        </authorList>
    </citation>
    <scope>NUCLEOTIDE SEQUENCE [LARGE SCALE GENOMIC DNA]</scope>
    <source>
        <strain evidence="18">SM-Chi-D1</strain>
    </source>
</reference>
<sequence length="1082" mass="122978">MKYTQDQQAAIDARGNVLVTASAGTGKTAVLAQRCLELVLNGTDLDRILVVTFTEAAAAEMKIRIEQKLRSEVSKEDTGKRNFLRRQILKIDNARISTIHSFCRRLIVEHYNEIGLDPSFKVIDQDELMLIKTEVMESVLEDAWQRREMVESMGQLFAERKIIGSSDFTNAFISVADKLESVPCRDSWYERILNTEPCGENDTTAKAELLQIATFVELLKMYDKALAKKKQIFNCLDYSDLQLWAWKLLYGGDGRLSKAAEDIAGRFQYTFVDEYQDVSDLQDAIIRAVSPRELFIVGDVKQSIYMFREARPQIFLDYIKDAESGSSGSVLIPLNINFRSRQKVLDFVNVVFKRLMHVETSGMVYDSKAVLTGGLDYKPLEQDKPPVEVHLITQSAAEPSKTKYSKYARQAKLIAERIKRMVAKDGGRAEFQVMDKNTGDYRDVRYEDIAVLMYSVKSAVNEYLDVFAAEGIPVATDFSREFFQRSEISTMVSLLRVLDNQYNDIDMAAVLRSPLVRLTDIDLARIAGCANYSDSFCEAIRRYSCEFSDELSAGIKKAMDNLDTWRKSAIRRGLSDMIWDVYRETGYLSFVLALPEGRQRRANLVKFHERAVQFENFLSSSSQISLSRFVRFIDQLSQNKNEWHEASLADTAAGVKITTIHKSKGLEYPVVFAASLERQIPLSENKEDWIFDLELGLGLKITRDYLRERGPLYKAVEQRQKSDQLAESIRQLYVTFTRARERLILVSDVTGGTVKPEKWLNPDDLDSEKLFSPAAMLSQPSYARWLIGCFSDQLCVDDLQPSEEPRVVNSSLFSICSHDRIAVEESLESLLNQRPKTEEIELSIDTENIEAKACRIIQPLLKGYAYSEFTRLPAKQSVSALTHENDEFRQFFEKEWKKHPSDLTAAAGEKADPLEVGSAVHLIFEKADVSQGISMNYLESLLQGLVSKKLISEGVSAVIDLEGVLEFFQHESFKQLMACSEAVYREWPFTFSASPREFGVHSGGDGDNVIIQGIVDMIIDRGEDIVIVDFKTDRVDSESISHRAELYRKQLEFYSRAAAAVLKKPVSRLLLYFVSSRSFYEL</sequence>
<dbReference type="PROSITE" id="PS51198">
    <property type="entry name" value="UVRD_HELICASE_ATP_BIND"/>
    <property type="match status" value="1"/>
</dbReference>
<dbReference type="InterPro" id="IPR000212">
    <property type="entry name" value="DNA_helicase_UvrD/REP"/>
</dbReference>
<dbReference type="KEGG" id="pbas:SMSP2_00648"/>
<accession>A0A1Q2MCB1</accession>
<dbReference type="Pfam" id="PF00580">
    <property type="entry name" value="UvrD-helicase"/>
    <property type="match status" value="1"/>
</dbReference>
<dbReference type="GO" id="GO:0043138">
    <property type="term" value="F:3'-5' DNA helicase activity"/>
    <property type="evidence" value="ECO:0007669"/>
    <property type="project" value="UniProtKB-EC"/>
</dbReference>
<dbReference type="SUPFAM" id="SSF52980">
    <property type="entry name" value="Restriction endonuclease-like"/>
    <property type="match status" value="1"/>
</dbReference>